<name>A0A9D7SUT0_9BACT</name>
<dbReference type="Proteomes" id="UP000808337">
    <property type="component" value="Unassembled WGS sequence"/>
</dbReference>
<dbReference type="Pfam" id="PF13568">
    <property type="entry name" value="OMP_b-brl_2"/>
    <property type="match status" value="1"/>
</dbReference>
<dbReference type="EMBL" id="JADKGY010000006">
    <property type="protein sequence ID" value="MBK9982544.1"/>
    <property type="molecule type" value="Genomic_DNA"/>
</dbReference>
<protein>
    <submittedName>
        <fullName evidence="2">Outer membrane beta-barrel protein</fullName>
    </submittedName>
</protein>
<dbReference type="AlphaFoldDB" id="A0A9D7SUT0"/>
<evidence type="ECO:0000313" key="2">
    <source>
        <dbReference type="EMBL" id="MBK9982544.1"/>
    </source>
</evidence>
<dbReference type="InterPro" id="IPR025665">
    <property type="entry name" value="Beta-barrel_OMP_2"/>
</dbReference>
<proteinExistence type="predicted"/>
<reference evidence="2 3" key="1">
    <citation type="submission" date="2020-10" db="EMBL/GenBank/DDBJ databases">
        <title>Connecting structure to function with the recovery of over 1000 high-quality activated sludge metagenome-assembled genomes encoding full-length rRNA genes using long-read sequencing.</title>
        <authorList>
            <person name="Singleton C.M."/>
            <person name="Petriglieri F."/>
            <person name="Kristensen J.M."/>
            <person name="Kirkegaard R.H."/>
            <person name="Michaelsen T.Y."/>
            <person name="Andersen M.H."/>
            <person name="Karst S.M."/>
            <person name="Dueholm M.S."/>
            <person name="Nielsen P.H."/>
            <person name="Albertsen M."/>
        </authorList>
    </citation>
    <scope>NUCLEOTIDE SEQUENCE [LARGE SCALE GENOMIC DNA]</scope>
    <source>
        <strain evidence="2">Ribe_18-Q3-R11-54_MAXAC.273</strain>
    </source>
</reference>
<comment type="caution">
    <text evidence="2">The sequence shown here is derived from an EMBL/GenBank/DDBJ whole genome shotgun (WGS) entry which is preliminary data.</text>
</comment>
<feature type="domain" description="Outer membrane protein beta-barrel" evidence="1">
    <location>
        <begin position="29"/>
        <end position="216"/>
    </location>
</feature>
<organism evidence="2 3">
    <name type="scientific">Candidatus Opimibacter skivensis</name>
    <dbReference type="NCBI Taxonomy" id="2982028"/>
    <lineage>
        <taxon>Bacteria</taxon>
        <taxon>Pseudomonadati</taxon>
        <taxon>Bacteroidota</taxon>
        <taxon>Saprospiria</taxon>
        <taxon>Saprospirales</taxon>
        <taxon>Saprospiraceae</taxon>
        <taxon>Candidatus Opimibacter</taxon>
    </lineage>
</organism>
<evidence type="ECO:0000259" key="1">
    <source>
        <dbReference type="Pfam" id="PF13568"/>
    </source>
</evidence>
<evidence type="ECO:0000313" key="3">
    <source>
        <dbReference type="Proteomes" id="UP000808337"/>
    </source>
</evidence>
<accession>A0A9D7SUT0</accession>
<gene>
    <name evidence="2" type="ORF">IPP15_08975</name>
</gene>
<sequence length="261" mass="29265">MKRIVAKILCTGLVIVCASLALIGQDRALRIGFQTSPLISWIGNNDNLIVKNGGNFGIKLGSTVDIYFKDNYSFTTGINLAFHEGGEFQYDIGGNYLPESELSDPLLQAGDKPLPDGTRIRYSLQYVEIPLGLKIRSKEMGYVRYFVEAPVFHFDFLTRGRANIETDVMKYNHENIYKDLSVVNIFWGFGAGIEYSISENNALVAGLYYQNGLLDFTRDNGERAIANPNEDPNDPNDNYLKQKDDSRAVVNNLVLRLGIIF</sequence>